<evidence type="ECO:0000256" key="3">
    <source>
        <dbReference type="ARBA" id="ARBA00022695"/>
    </source>
</evidence>
<dbReference type="Gene3D" id="3.40.50.300">
    <property type="entry name" value="P-loop containing nucleotide triphosphate hydrolases"/>
    <property type="match status" value="1"/>
</dbReference>
<comment type="catalytic activity">
    <reaction evidence="7">
        <text>DNA(n) + a 2'-deoxyribonucleoside 5'-triphosphate = DNA(n+1) + diphosphate</text>
        <dbReference type="Rhea" id="RHEA:22508"/>
        <dbReference type="Rhea" id="RHEA-COMP:17339"/>
        <dbReference type="Rhea" id="RHEA-COMP:17340"/>
        <dbReference type="ChEBI" id="CHEBI:33019"/>
        <dbReference type="ChEBI" id="CHEBI:61560"/>
        <dbReference type="ChEBI" id="CHEBI:173112"/>
        <dbReference type="EC" id="2.7.7.7"/>
    </reaction>
</comment>
<keyword evidence="4" id="KW-0235">DNA replication</keyword>
<dbReference type="GO" id="GO:0003887">
    <property type="term" value="F:DNA-directed DNA polymerase activity"/>
    <property type="evidence" value="ECO:0007669"/>
    <property type="project" value="UniProtKB-KW"/>
</dbReference>
<keyword evidence="9" id="KW-1185">Reference proteome</keyword>
<reference evidence="8 9" key="1">
    <citation type="submission" date="2017-03" db="EMBL/GenBank/DDBJ databases">
        <authorList>
            <person name="Afonso C.L."/>
            <person name="Miller P.J."/>
            <person name="Scott M.A."/>
            <person name="Spackman E."/>
            <person name="Goraichik I."/>
            <person name="Dimitrov K.M."/>
            <person name="Suarez D.L."/>
            <person name="Swayne D.E."/>
        </authorList>
    </citation>
    <scope>NUCLEOTIDE SEQUENCE [LARGE SCALE GENOMIC DNA]</scope>
    <source>
        <strain evidence="8 9">CECT 7066</strain>
    </source>
</reference>
<dbReference type="PANTHER" id="PTHR34388:SF1">
    <property type="entry name" value="DNA POLYMERASE III SUBUNIT DELTA"/>
    <property type="match status" value="1"/>
</dbReference>
<protein>
    <recommendedName>
        <fullName evidence="1">DNA-directed DNA polymerase</fullName>
        <ecNumber evidence="1">2.7.7.7</ecNumber>
    </recommendedName>
</protein>
<dbReference type="Proteomes" id="UP000193870">
    <property type="component" value="Unassembled WGS sequence"/>
</dbReference>
<evidence type="ECO:0000256" key="5">
    <source>
        <dbReference type="ARBA" id="ARBA00022932"/>
    </source>
</evidence>
<dbReference type="InterPro" id="IPR005790">
    <property type="entry name" value="DNA_polIII_delta"/>
</dbReference>
<dbReference type="Gene3D" id="1.20.272.10">
    <property type="match status" value="1"/>
</dbReference>
<keyword evidence="2" id="KW-0808">Transferase</keyword>
<comment type="similarity">
    <text evidence="6">Belongs to the DNA polymerase HolA subunit family.</text>
</comment>
<dbReference type="GO" id="GO:0009360">
    <property type="term" value="C:DNA polymerase III complex"/>
    <property type="evidence" value="ECO:0007669"/>
    <property type="project" value="TreeGrafter"/>
</dbReference>
<evidence type="ECO:0000256" key="7">
    <source>
        <dbReference type="ARBA" id="ARBA00049244"/>
    </source>
</evidence>
<evidence type="ECO:0000313" key="9">
    <source>
        <dbReference type="Proteomes" id="UP000193870"/>
    </source>
</evidence>
<gene>
    <name evidence="8" type="ORF">PAM7066_01882</name>
</gene>
<sequence length="339" mass="36140">MKLSARDANAWIAKPPQASPATLIYGEDGMRVALKRQDLVRNIAGPTADDEMRLSRISGADLRKDKSLLADAVKAQGFFPGPRVALLEDANQHNADQITAALKDWQPGDAHMVVTCGSLKPTSPIRKTFEKHPTAGCIAVYDNPPDRAEIGGWISEAGLKPDRDGTGAIHAMAQDLAPGDLKQVIGKLALYKHGDGSPLTADEVAACAPASTEADLDDVLNAAADGRAAEIGPILSRLEAQGAQPVALAIAAMRHWRTLHAVAADPGGPGSGIGKLRPPLYGPRRDAIQRQATRIGLHRLEESLQILIDTDLTLRSTAKAPQMALMERALIRLSMMARR</sequence>
<dbReference type="STRING" id="315423.SAMN04488020_104259"/>
<dbReference type="RefSeq" id="WP_085853868.1">
    <property type="nucleotide sequence ID" value="NZ_FOPF01000004.1"/>
</dbReference>
<dbReference type="EMBL" id="FWFV01000004">
    <property type="protein sequence ID" value="SLN43093.1"/>
    <property type="molecule type" value="Genomic_DNA"/>
</dbReference>
<dbReference type="SUPFAM" id="SSF48019">
    <property type="entry name" value="post-AAA+ oligomerization domain-like"/>
    <property type="match status" value="1"/>
</dbReference>
<evidence type="ECO:0000256" key="1">
    <source>
        <dbReference type="ARBA" id="ARBA00012417"/>
    </source>
</evidence>
<keyword evidence="5" id="KW-0239">DNA-directed DNA polymerase</keyword>
<dbReference type="InterPro" id="IPR027417">
    <property type="entry name" value="P-loop_NTPase"/>
</dbReference>
<dbReference type="InterPro" id="IPR008921">
    <property type="entry name" value="DNA_pol3_clamp-load_cplx_C"/>
</dbReference>
<proteinExistence type="inferred from homology"/>
<keyword evidence="3" id="KW-0548">Nucleotidyltransferase</keyword>
<dbReference type="GO" id="GO:0006261">
    <property type="term" value="P:DNA-templated DNA replication"/>
    <property type="evidence" value="ECO:0007669"/>
    <property type="project" value="TreeGrafter"/>
</dbReference>
<dbReference type="NCBIfam" id="TIGR01128">
    <property type="entry name" value="holA"/>
    <property type="match status" value="1"/>
</dbReference>
<dbReference type="AlphaFoldDB" id="A0A1Y5SL27"/>
<dbReference type="GO" id="GO:0003677">
    <property type="term" value="F:DNA binding"/>
    <property type="evidence" value="ECO:0007669"/>
    <property type="project" value="InterPro"/>
</dbReference>
<evidence type="ECO:0000256" key="2">
    <source>
        <dbReference type="ARBA" id="ARBA00022679"/>
    </source>
</evidence>
<evidence type="ECO:0000313" key="8">
    <source>
        <dbReference type="EMBL" id="SLN43093.1"/>
    </source>
</evidence>
<name>A0A1Y5SL27_9RHOB</name>
<accession>A0A1Y5SL27</accession>
<dbReference type="PANTHER" id="PTHR34388">
    <property type="entry name" value="DNA POLYMERASE III SUBUNIT DELTA"/>
    <property type="match status" value="1"/>
</dbReference>
<organism evidence="8 9">
    <name type="scientific">Palleronia marisminoris</name>
    <dbReference type="NCBI Taxonomy" id="315423"/>
    <lineage>
        <taxon>Bacteria</taxon>
        <taxon>Pseudomonadati</taxon>
        <taxon>Pseudomonadota</taxon>
        <taxon>Alphaproteobacteria</taxon>
        <taxon>Rhodobacterales</taxon>
        <taxon>Roseobacteraceae</taxon>
        <taxon>Palleronia</taxon>
    </lineage>
</organism>
<evidence type="ECO:0000256" key="6">
    <source>
        <dbReference type="ARBA" id="ARBA00034754"/>
    </source>
</evidence>
<dbReference type="OrthoDB" id="9804983at2"/>
<dbReference type="EC" id="2.7.7.7" evidence="1"/>
<evidence type="ECO:0000256" key="4">
    <source>
        <dbReference type="ARBA" id="ARBA00022705"/>
    </source>
</evidence>